<evidence type="ECO:0000256" key="1">
    <source>
        <dbReference type="ARBA" id="ARBA00004922"/>
    </source>
</evidence>
<dbReference type="OrthoDB" id="8608962at2"/>
<comment type="caution">
    <text evidence="5">The sequence shown here is derived from an EMBL/GenBank/DDBJ whole genome shotgun (WGS) entry which is preliminary data.</text>
</comment>
<dbReference type="Gene3D" id="3.40.50.11380">
    <property type="match status" value="1"/>
</dbReference>
<dbReference type="PANTHER" id="PTHR44835">
    <property type="entry name" value="UDP-N-ACETYLGLUCOSAMINE--PEPTIDE N-ACETYLGLUCOSAMINYLTRANSFERASE SPINDLY-RELATED"/>
    <property type="match status" value="1"/>
</dbReference>
<protein>
    <submittedName>
        <fullName evidence="5">TPR repeat-containing protein</fullName>
    </submittedName>
</protein>
<evidence type="ECO:0000313" key="6">
    <source>
        <dbReference type="Proteomes" id="UP000055019"/>
    </source>
</evidence>
<evidence type="ECO:0000256" key="3">
    <source>
        <dbReference type="ARBA" id="ARBA00022679"/>
    </source>
</evidence>
<dbReference type="GO" id="GO:0016757">
    <property type="term" value="F:glycosyltransferase activity"/>
    <property type="evidence" value="ECO:0007669"/>
    <property type="project" value="UniProtKB-KW"/>
</dbReference>
<comment type="pathway">
    <text evidence="1">Protein modification; protein glycosylation.</text>
</comment>
<dbReference type="EMBL" id="FCOM02000058">
    <property type="protein sequence ID" value="SAL85202.1"/>
    <property type="molecule type" value="Genomic_DNA"/>
</dbReference>
<sequence length="625" mass="69747">MPSFSLDRFESCIDVGAHDEAIRMLHVLDALLRRWPYSDLGSLMSPAPPLAALPAHRQREAFVDRASAALATWLSDPRLELTAARMQQLLALRPLIWRVFAATPSGNADHVTSKFLPPASDQERAALPRSDAAKRLCLLFNSESRLTLDIRALWELDRHAAVSLCIGITGELFPGSALAHARRENWLEWLAVHIDEIDDPSHVEASALWALYMHCTYARGAQRHAVKRGINTLVRAELEQFGITDISPADGERHSARTRPLMLVIPERLVKGHSIARTHSRTLSAARQHFEVVALCMPGSIDEEGQSIFDRTYDLPSPIDIASCVRHIREFAQQERPDVLYMPSVGMAPLTIFLSNLRLAPLQIAGLGHPATTHASRIDYVSVEDDFVGDPSCFSEKLLRLPKDGQPYQPSALLETITPRIPDARPRAHIAVAASMMKLHPSFLEACRRIVERSESIVHLHFLTSGSTVLTLMHLSRILARTLTSGSYTIHGFEPYAQYVNSLNQMDMFLSPFPFGNTNGIVDAFTVGLPGICKTGQEVFERIDGALFARAWMPGWMVADTEEEYVEAAVRLATNRRERESLRASMIERNVVQRLFEGRPEVFGEMVLDLLNRQAPVEPPPLRTA</sequence>
<dbReference type="InterPro" id="IPR051939">
    <property type="entry name" value="Glycosyltr_41/O-GlcNAc_trsf"/>
</dbReference>
<keyword evidence="3" id="KW-0808">Transferase</keyword>
<dbReference type="Proteomes" id="UP000055019">
    <property type="component" value="Unassembled WGS sequence"/>
</dbReference>
<proteinExistence type="predicted"/>
<evidence type="ECO:0000259" key="4">
    <source>
        <dbReference type="Pfam" id="PF18254"/>
    </source>
</evidence>
<dbReference type="Pfam" id="PF18254">
    <property type="entry name" value="HMw1_D2"/>
    <property type="match status" value="1"/>
</dbReference>
<organism evidence="5 6">
    <name type="scientific">Caballeronia arvi</name>
    <dbReference type="NCBI Taxonomy" id="1777135"/>
    <lineage>
        <taxon>Bacteria</taxon>
        <taxon>Pseudomonadati</taxon>
        <taxon>Pseudomonadota</taxon>
        <taxon>Betaproteobacteria</taxon>
        <taxon>Burkholderiales</taxon>
        <taxon>Burkholderiaceae</taxon>
        <taxon>Caballeronia</taxon>
    </lineage>
</organism>
<accession>A0A158KVM2</accession>
<feature type="domain" description="HMW1" evidence="4">
    <location>
        <begin position="152"/>
        <end position="236"/>
    </location>
</feature>
<keyword evidence="2" id="KW-0328">Glycosyltransferase</keyword>
<keyword evidence="6" id="KW-1185">Reference proteome</keyword>
<reference evidence="5" key="1">
    <citation type="submission" date="2016-01" db="EMBL/GenBank/DDBJ databases">
        <authorList>
            <person name="Peeters C."/>
        </authorList>
    </citation>
    <scope>NUCLEOTIDE SEQUENCE [LARGE SCALE GENOMIC DNA]</scope>
    <source>
        <strain evidence="5">LMG 29317</strain>
    </source>
</reference>
<dbReference type="PANTHER" id="PTHR44835:SF1">
    <property type="entry name" value="PROTEIN O-GLCNAC TRANSFERASE"/>
    <property type="match status" value="1"/>
</dbReference>
<evidence type="ECO:0000313" key="5">
    <source>
        <dbReference type="EMBL" id="SAL85202.1"/>
    </source>
</evidence>
<dbReference type="AlphaFoldDB" id="A0A158KVM2"/>
<gene>
    <name evidence="5" type="ORF">AWB74_07207</name>
</gene>
<evidence type="ECO:0000256" key="2">
    <source>
        <dbReference type="ARBA" id="ARBA00022676"/>
    </source>
</evidence>
<dbReference type="Gene3D" id="3.40.50.2000">
    <property type="entry name" value="Glycogen Phosphorylase B"/>
    <property type="match status" value="1"/>
</dbReference>
<name>A0A158KVM2_9BURK</name>
<dbReference type="InterPro" id="IPR040542">
    <property type="entry name" value="HMW1_D2"/>
</dbReference>